<accession>B8BSD1</accession>
<dbReference type="KEGG" id="tps:THAPSDRAFT_1942"/>
<evidence type="ECO:0000313" key="3">
    <source>
        <dbReference type="Proteomes" id="UP000001449"/>
    </source>
</evidence>
<gene>
    <name evidence="2" type="ORF">THAPSDRAFT_1942</name>
</gene>
<feature type="region of interest" description="Disordered" evidence="1">
    <location>
        <begin position="31"/>
        <end position="107"/>
    </location>
</feature>
<proteinExistence type="predicted"/>
<keyword evidence="3" id="KW-1185">Reference proteome</keyword>
<reference evidence="2 3" key="2">
    <citation type="journal article" date="2008" name="Nature">
        <title>The Phaeodactylum genome reveals the evolutionary history of diatom genomes.</title>
        <authorList>
            <person name="Bowler C."/>
            <person name="Allen A.E."/>
            <person name="Badger J.H."/>
            <person name="Grimwood J."/>
            <person name="Jabbari K."/>
            <person name="Kuo A."/>
            <person name="Maheswari U."/>
            <person name="Martens C."/>
            <person name="Maumus F."/>
            <person name="Otillar R.P."/>
            <person name="Rayko E."/>
            <person name="Salamov A."/>
            <person name="Vandepoele K."/>
            <person name="Beszteri B."/>
            <person name="Gruber A."/>
            <person name="Heijde M."/>
            <person name="Katinka M."/>
            <person name="Mock T."/>
            <person name="Valentin K."/>
            <person name="Verret F."/>
            <person name="Berges J.A."/>
            <person name="Brownlee C."/>
            <person name="Cadoret J.P."/>
            <person name="Chiovitti A."/>
            <person name="Choi C.J."/>
            <person name="Coesel S."/>
            <person name="De Martino A."/>
            <person name="Detter J.C."/>
            <person name="Durkin C."/>
            <person name="Falciatore A."/>
            <person name="Fournet J."/>
            <person name="Haruta M."/>
            <person name="Huysman M.J."/>
            <person name="Jenkins B.D."/>
            <person name="Jiroutova K."/>
            <person name="Jorgensen R.E."/>
            <person name="Joubert Y."/>
            <person name="Kaplan A."/>
            <person name="Kroger N."/>
            <person name="Kroth P.G."/>
            <person name="La Roche J."/>
            <person name="Lindquist E."/>
            <person name="Lommer M."/>
            <person name="Martin-Jezequel V."/>
            <person name="Lopez P.J."/>
            <person name="Lucas S."/>
            <person name="Mangogna M."/>
            <person name="McGinnis K."/>
            <person name="Medlin L.K."/>
            <person name="Montsant A."/>
            <person name="Oudot-Le Secq M.P."/>
            <person name="Napoli C."/>
            <person name="Obornik M."/>
            <person name="Parker M.S."/>
            <person name="Petit J.L."/>
            <person name="Porcel B.M."/>
            <person name="Poulsen N."/>
            <person name="Robison M."/>
            <person name="Rychlewski L."/>
            <person name="Rynearson T.A."/>
            <person name="Schmutz J."/>
            <person name="Shapiro H."/>
            <person name="Siaut M."/>
            <person name="Stanley M."/>
            <person name="Sussman M.R."/>
            <person name="Taylor A.R."/>
            <person name="Vardi A."/>
            <person name="von Dassow P."/>
            <person name="Vyverman W."/>
            <person name="Willis A."/>
            <person name="Wyrwicz L.S."/>
            <person name="Rokhsar D.S."/>
            <person name="Weissenbach J."/>
            <person name="Armbrust E.V."/>
            <person name="Green B.R."/>
            <person name="Van de Peer Y."/>
            <person name="Grigoriev I.V."/>
        </authorList>
    </citation>
    <scope>NUCLEOTIDE SEQUENCE [LARGE SCALE GENOMIC DNA]</scope>
    <source>
        <strain evidence="2 3">CCMP1335</strain>
    </source>
</reference>
<protein>
    <submittedName>
        <fullName evidence="2">Uncharacterized protein</fullName>
    </submittedName>
</protein>
<feature type="compositionally biased region" description="Low complexity" evidence="1">
    <location>
        <begin position="274"/>
        <end position="283"/>
    </location>
</feature>
<evidence type="ECO:0000256" key="1">
    <source>
        <dbReference type="SAM" id="MobiDB-lite"/>
    </source>
</evidence>
<feature type="compositionally biased region" description="Low complexity" evidence="1">
    <location>
        <begin position="79"/>
        <end position="90"/>
    </location>
</feature>
<feature type="compositionally biased region" description="Basic and acidic residues" evidence="1">
    <location>
        <begin position="65"/>
        <end position="75"/>
    </location>
</feature>
<dbReference type="InParanoid" id="B8BSD1"/>
<evidence type="ECO:0000313" key="2">
    <source>
        <dbReference type="EMBL" id="EED96109.1"/>
    </source>
</evidence>
<reference evidence="2 3" key="1">
    <citation type="journal article" date="2004" name="Science">
        <title>The genome of the diatom Thalassiosira pseudonana: ecology, evolution, and metabolism.</title>
        <authorList>
            <person name="Armbrust E.V."/>
            <person name="Berges J.A."/>
            <person name="Bowler C."/>
            <person name="Green B.R."/>
            <person name="Martinez D."/>
            <person name="Putnam N.H."/>
            <person name="Zhou S."/>
            <person name="Allen A.E."/>
            <person name="Apt K.E."/>
            <person name="Bechner M."/>
            <person name="Brzezinski M.A."/>
            <person name="Chaal B.K."/>
            <person name="Chiovitti A."/>
            <person name="Davis A.K."/>
            <person name="Demarest M.S."/>
            <person name="Detter J.C."/>
            <person name="Glavina T."/>
            <person name="Goodstein D."/>
            <person name="Hadi M.Z."/>
            <person name="Hellsten U."/>
            <person name="Hildebrand M."/>
            <person name="Jenkins B.D."/>
            <person name="Jurka J."/>
            <person name="Kapitonov V.V."/>
            <person name="Kroger N."/>
            <person name="Lau W.W."/>
            <person name="Lane T.W."/>
            <person name="Larimer F.W."/>
            <person name="Lippmeier J.C."/>
            <person name="Lucas S."/>
            <person name="Medina M."/>
            <person name="Montsant A."/>
            <person name="Obornik M."/>
            <person name="Parker M.S."/>
            <person name="Palenik B."/>
            <person name="Pazour G.J."/>
            <person name="Richardson P.M."/>
            <person name="Rynearson T.A."/>
            <person name="Saito M.A."/>
            <person name="Schwartz D.C."/>
            <person name="Thamatrakoln K."/>
            <person name="Valentin K."/>
            <person name="Vardi A."/>
            <person name="Wilkerson F.P."/>
            <person name="Rokhsar D.S."/>
        </authorList>
    </citation>
    <scope>NUCLEOTIDE SEQUENCE [LARGE SCALE GENOMIC DNA]</scope>
    <source>
        <strain evidence="2 3">CCMP1335</strain>
    </source>
</reference>
<name>B8BSD1_THAPS</name>
<dbReference type="PaxDb" id="35128-Thaps1942"/>
<feature type="compositionally biased region" description="Pro residues" evidence="1">
    <location>
        <begin position="258"/>
        <end position="267"/>
    </location>
</feature>
<dbReference type="AlphaFoldDB" id="B8BSD1"/>
<sequence length="443" mass="49705">MASLASNNEELTTKIMKEKELEVEGLKEKLRFDRLQDGSNGTRRLRQADETLPKRLRGLVQKQVPTKEQEDRDLRGIGSSRYSSVSSRTRPQSGYSGVKSGKGMMEDPNARQPPIPVAYDDNGNLLVDCYYDDDDFSDWEGDGHDDNVAKEEQYDNMMTRRYIGGRQYDRYDNGGKKRQLDHYGYGVPTYGVYGAPPKYPYYGSAKAGKGSKAGYGYFPMIDSGGINLDSKAGKMGKEAKGVRCIDDGSGGGLGPNLPDAPPTPRPSSPLVDGSSVPTPVVSEESPECRSGCIDCDPDSPLPCPRSDMKLVCDKQNDTLYPPGNPRAGERISNFFDCYDMCKPSFCCIHDSLSETYSPSCADEYDNCPLYYPCYIIWWKLHDTIGPATYLRVEQDEPFYDGVDFSKLEQYFVKDQDFFQQFFGHHFDGDDTPTDDTFEDENNW</sequence>
<feature type="region of interest" description="Disordered" evidence="1">
    <location>
        <begin position="244"/>
        <end position="287"/>
    </location>
</feature>
<dbReference type="EMBL" id="CM000638">
    <property type="protein sequence ID" value="EED96109.1"/>
    <property type="molecule type" value="Genomic_DNA"/>
</dbReference>
<dbReference type="HOGENOM" id="CLU_618962_0_0_1"/>
<dbReference type="RefSeq" id="XP_002286468.1">
    <property type="nucleotide sequence ID" value="XM_002286432.1"/>
</dbReference>
<dbReference type="Proteomes" id="UP000001449">
    <property type="component" value="Chromosome 1"/>
</dbReference>
<organism evidence="2 3">
    <name type="scientific">Thalassiosira pseudonana</name>
    <name type="common">Marine diatom</name>
    <name type="synonym">Cyclotella nana</name>
    <dbReference type="NCBI Taxonomy" id="35128"/>
    <lineage>
        <taxon>Eukaryota</taxon>
        <taxon>Sar</taxon>
        <taxon>Stramenopiles</taxon>
        <taxon>Ochrophyta</taxon>
        <taxon>Bacillariophyta</taxon>
        <taxon>Coscinodiscophyceae</taxon>
        <taxon>Thalassiosirophycidae</taxon>
        <taxon>Thalassiosirales</taxon>
        <taxon>Thalassiosiraceae</taxon>
        <taxon>Thalassiosira</taxon>
    </lineage>
</organism>
<dbReference type="GeneID" id="7449774"/>